<dbReference type="EMBL" id="JSUH01000024">
    <property type="protein sequence ID" value="KHD96253.1"/>
    <property type="molecule type" value="Genomic_DNA"/>
</dbReference>
<name>A0A0A6VPE9_KOCRO</name>
<comment type="caution">
    <text evidence="1">The sequence shown here is derived from an EMBL/GenBank/DDBJ whole genome shotgun (WGS) entry which is preliminary data.</text>
</comment>
<reference evidence="1 2" key="1">
    <citation type="journal article" date="2003" name="Int. J. Syst. Evol. Microbiol.">
        <title>Kocuria polaris sp. nov., an orange-pigmented psychrophilic bacterium isolated from an Antarctic cyanobacterial mat sample.</title>
        <authorList>
            <person name="Reddy G.S."/>
            <person name="Prakash J.S."/>
            <person name="Prabahar V."/>
            <person name="Matsumoto G.I."/>
            <person name="Stackebrandt E."/>
            <person name="Shivaji S."/>
        </authorList>
    </citation>
    <scope>NUCLEOTIDE SEQUENCE [LARGE SCALE GENOMIC DNA]</scope>
    <source>
        <strain evidence="1 2">CMS 76or</strain>
    </source>
</reference>
<protein>
    <submittedName>
        <fullName evidence="1">Uncharacterized protein</fullName>
    </submittedName>
</protein>
<proteinExistence type="predicted"/>
<organism evidence="1 2">
    <name type="scientific">Kocuria rosea subsp. polaris</name>
    <dbReference type="NCBI Taxonomy" id="136273"/>
    <lineage>
        <taxon>Bacteria</taxon>
        <taxon>Bacillati</taxon>
        <taxon>Actinomycetota</taxon>
        <taxon>Actinomycetes</taxon>
        <taxon>Micrococcales</taxon>
        <taxon>Micrococcaceae</taxon>
        <taxon>Kocuria</taxon>
    </lineage>
</organism>
<dbReference type="AlphaFoldDB" id="A0A0A6VPE9"/>
<dbReference type="Proteomes" id="UP000030466">
    <property type="component" value="Unassembled WGS sequence"/>
</dbReference>
<evidence type="ECO:0000313" key="1">
    <source>
        <dbReference type="EMBL" id="KHD96253.1"/>
    </source>
</evidence>
<sequence>MRQFRAALQPIQHARPTPKAQCLINCVHEHDDPRIGRRGSECRRWIKQGQKLKVLLKQQARFHGCTSYVEADETTF</sequence>
<gene>
    <name evidence="1" type="ORF">GY22_16610</name>
</gene>
<evidence type="ECO:0000313" key="2">
    <source>
        <dbReference type="Proteomes" id="UP000030466"/>
    </source>
</evidence>
<keyword evidence="2" id="KW-1185">Reference proteome</keyword>
<accession>A0A0A6VPE9</accession>